<comment type="caution">
    <text evidence="2">The sequence shown here is derived from an EMBL/GenBank/DDBJ whole genome shotgun (WGS) entry which is preliminary data.</text>
</comment>
<feature type="region of interest" description="Disordered" evidence="1">
    <location>
        <begin position="1"/>
        <end position="34"/>
    </location>
</feature>
<accession>A0AAN7UXA6</accession>
<dbReference type="Proteomes" id="UP001329430">
    <property type="component" value="Chromosome 9"/>
</dbReference>
<feature type="compositionally biased region" description="Basic and acidic residues" evidence="1">
    <location>
        <begin position="1"/>
        <end position="26"/>
    </location>
</feature>
<evidence type="ECO:0000313" key="3">
    <source>
        <dbReference type="Proteomes" id="UP001329430"/>
    </source>
</evidence>
<protein>
    <submittedName>
        <fullName evidence="2">Uncharacterized protein</fullName>
    </submittedName>
</protein>
<proteinExistence type="predicted"/>
<name>A0AAN7UXA6_9COLE</name>
<keyword evidence="3" id="KW-1185">Reference proteome</keyword>
<feature type="region of interest" description="Disordered" evidence="1">
    <location>
        <begin position="174"/>
        <end position="193"/>
    </location>
</feature>
<dbReference type="AlphaFoldDB" id="A0AAN7UXA6"/>
<gene>
    <name evidence="2" type="ORF">RI129_011777</name>
</gene>
<dbReference type="EMBL" id="JAVRBK010000009">
    <property type="protein sequence ID" value="KAK5639285.1"/>
    <property type="molecule type" value="Genomic_DNA"/>
</dbReference>
<feature type="compositionally biased region" description="Acidic residues" evidence="1">
    <location>
        <begin position="181"/>
        <end position="193"/>
    </location>
</feature>
<evidence type="ECO:0000256" key="1">
    <source>
        <dbReference type="SAM" id="MobiDB-lite"/>
    </source>
</evidence>
<evidence type="ECO:0000313" key="2">
    <source>
        <dbReference type="EMBL" id="KAK5639285.1"/>
    </source>
</evidence>
<organism evidence="2 3">
    <name type="scientific">Pyrocoelia pectoralis</name>
    <dbReference type="NCBI Taxonomy" id="417401"/>
    <lineage>
        <taxon>Eukaryota</taxon>
        <taxon>Metazoa</taxon>
        <taxon>Ecdysozoa</taxon>
        <taxon>Arthropoda</taxon>
        <taxon>Hexapoda</taxon>
        <taxon>Insecta</taxon>
        <taxon>Pterygota</taxon>
        <taxon>Neoptera</taxon>
        <taxon>Endopterygota</taxon>
        <taxon>Coleoptera</taxon>
        <taxon>Polyphaga</taxon>
        <taxon>Elateriformia</taxon>
        <taxon>Elateroidea</taxon>
        <taxon>Lampyridae</taxon>
        <taxon>Lampyrinae</taxon>
        <taxon>Pyrocoelia</taxon>
    </lineage>
</organism>
<sequence>MSTEYKQVDDKPLDEVKKSQEDEKPLNKQLSNGTYLEEDKVTNFETQMESQTGSNIESIRKMIGFDYNPSATPPESYLKNRFDVAAKRRDEQPKRVQRPITVSAKRRSARIANVEVDPSTPVTPSSRTQDDLCQEIERANLEIASLVRQIIDVCGSAAPLSNGQMCLFRPRNSRPNFPAERDDDDEELLFGCP</sequence>
<reference evidence="2 3" key="1">
    <citation type="journal article" date="2024" name="Insects">
        <title>An Improved Chromosome-Level Genome Assembly of the Firefly Pyrocoelia pectoralis.</title>
        <authorList>
            <person name="Fu X."/>
            <person name="Meyer-Rochow V.B."/>
            <person name="Ballantyne L."/>
            <person name="Zhu X."/>
        </authorList>
    </citation>
    <scope>NUCLEOTIDE SEQUENCE [LARGE SCALE GENOMIC DNA]</scope>
    <source>
        <strain evidence="2">XCY_ONT2</strain>
    </source>
</reference>